<dbReference type="RefSeq" id="WP_094968592.1">
    <property type="nucleotide sequence ID" value="NZ_NGJN01000005.1"/>
</dbReference>
<gene>
    <name evidence="2" type="ORF">CA834_10145</name>
</gene>
<dbReference type="AlphaFoldDB" id="A0A265URR0"/>
<feature type="transmembrane region" description="Helical" evidence="1">
    <location>
        <begin position="237"/>
        <end position="256"/>
    </location>
</feature>
<dbReference type="OrthoDB" id="9808870at2"/>
<accession>A0A265URR0</accession>
<feature type="transmembrane region" description="Helical" evidence="1">
    <location>
        <begin position="304"/>
        <end position="322"/>
    </location>
</feature>
<keyword evidence="1" id="KW-1133">Transmembrane helix</keyword>
<evidence type="ECO:0008006" key="4">
    <source>
        <dbReference type="Google" id="ProtNLM"/>
    </source>
</evidence>
<dbReference type="EMBL" id="NGJN01000005">
    <property type="protein sequence ID" value="OZV68003.1"/>
    <property type="molecule type" value="Genomic_DNA"/>
</dbReference>
<comment type="caution">
    <text evidence="2">The sequence shown here is derived from an EMBL/GenBank/DDBJ whole genome shotgun (WGS) entry which is preliminary data.</text>
</comment>
<evidence type="ECO:0000256" key="1">
    <source>
        <dbReference type="SAM" id="Phobius"/>
    </source>
</evidence>
<name>A0A265URR0_9FLAO</name>
<keyword evidence="1" id="KW-0472">Membrane</keyword>
<proteinExistence type="predicted"/>
<evidence type="ECO:0000313" key="3">
    <source>
        <dbReference type="Proteomes" id="UP000216840"/>
    </source>
</evidence>
<keyword evidence="1" id="KW-0812">Transmembrane</keyword>
<evidence type="ECO:0000313" key="2">
    <source>
        <dbReference type="EMBL" id="OZV68003.1"/>
    </source>
</evidence>
<feature type="transmembrane region" description="Helical" evidence="1">
    <location>
        <begin position="268"/>
        <end position="292"/>
    </location>
</feature>
<dbReference type="Pfam" id="PF13795">
    <property type="entry name" value="HupE_UreJ_2"/>
    <property type="match status" value="1"/>
</dbReference>
<dbReference type="Proteomes" id="UP000216840">
    <property type="component" value="Unassembled WGS sequence"/>
</dbReference>
<organism evidence="2 3">
    <name type="scientific">Winogradskyella aurantia</name>
    <dbReference type="NCBI Taxonomy" id="1915063"/>
    <lineage>
        <taxon>Bacteria</taxon>
        <taxon>Pseudomonadati</taxon>
        <taxon>Bacteroidota</taxon>
        <taxon>Flavobacteriia</taxon>
        <taxon>Flavobacteriales</taxon>
        <taxon>Flavobacteriaceae</taxon>
        <taxon>Winogradskyella</taxon>
    </lineage>
</organism>
<feature type="transmembrane region" description="Helical" evidence="1">
    <location>
        <begin position="206"/>
        <end position="225"/>
    </location>
</feature>
<reference evidence="2 3" key="1">
    <citation type="submission" date="2017-05" db="EMBL/GenBank/DDBJ databases">
        <title>The draft genome sequence of Idiomarina salinarum WNB302.</title>
        <authorList>
            <person name="Sun Y."/>
            <person name="Chen B."/>
            <person name="Du Z."/>
        </authorList>
    </citation>
    <scope>NUCLEOTIDE SEQUENCE [LARGE SCALE GENOMIC DNA]</scope>
    <source>
        <strain evidence="2 3">WNB302</strain>
    </source>
</reference>
<feature type="transmembrane region" description="Helical" evidence="1">
    <location>
        <begin position="181"/>
        <end position="200"/>
    </location>
</feature>
<keyword evidence="3" id="KW-1185">Reference proteome</keyword>
<sequence length="328" mass="36541">MRLFTKIIIFLLFEVASHSLFGHEVRPAYLQIKEQSPNSYAVLWKVPRTVDKVLDIQPKFEKSFSLKEISPPRILEAFVLYTFQLKGEMSIPNSRLTIDQLNTTGTDVLVDIRLLNGEHHSFLLQPTNNSILIPDTPSKWNVAKTYIILGIEHILLGFDHLLFVLALVLITKGFKKLLKTITAFTVAHSITLSFSVLGIANLPGPPVESVIALSILFLAVEILKVQKGQSTLTSQMPWMVAFVFGLLHGFGFAGALQDIGLPQSAINLALATFNIGVELGQILFVLVVLMVMQLIRPILRTKHRMAKLMPYAIGSLAAFWLIDRIAGF</sequence>
<feature type="transmembrane region" description="Helical" evidence="1">
    <location>
        <begin position="146"/>
        <end position="169"/>
    </location>
</feature>
<dbReference type="InterPro" id="IPR032809">
    <property type="entry name" value="Put_HupE_UreJ"/>
</dbReference>
<protein>
    <recommendedName>
        <fullName evidence="4">HupE / UreJ protein</fullName>
    </recommendedName>
</protein>